<dbReference type="EMBL" id="JAKOGI010000033">
    <property type="protein sequence ID" value="KAJ8448012.1"/>
    <property type="molecule type" value="Genomic_DNA"/>
</dbReference>
<protein>
    <submittedName>
        <fullName evidence="4">Uncharacterized protein</fullName>
    </submittedName>
</protein>
<dbReference type="PANTHER" id="PTHR33470">
    <property type="entry name" value="OS01G0164075 PROTEIN"/>
    <property type="match status" value="1"/>
</dbReference>
<feature type="compositionally biased region" description="Pro residues" evidence="2">
    <location>
        <begin position="98"/>
        <end position="112"/>
    </location>
</feature>
<dbReference type="PANTHER" id="PTHR33470:SF22">
    <property type="entry name" value="POLLEN OLE E 1 ALLERGEN AND EXTENSIN FAMILY PROTEIN"/>
    <property type="match status" value="1"/>
</dbReference>
<feature type="chain" id="PRO_5040378797" evidence="3">
    <location>
        <begin position="19"/>
        <end position="251"/>
    </location>
</feature>
<feature type="compositionally biased region" description="Pro residues" evidence="2">
    <location>
        <begin position="52"/>
        <end position="62"/>
    </location>
</feature>
<name>A0A9Q1KRF2_9CARY</name>
<accession>A0A9Q1KRF2</accession>
<keyword evidence="1 3" id="KW-0732">Signal</keyword>
<reference evidence="4" key="1">
    <citation type="submission" date="2022-04" db="EMBL/GenBank/DDBJ databases">
        <title>Carnegiea gigantea Genome sequencing and assembly v2.</title>
        <authorList>
            <person name="Copetti D."/>
            <person name="Sanderson M.J."/>
            <person name="Burquez A."/>
            <person name="Wojciechowski M.F."/>
        </authorList>
    </citation>
    <scope>NUCLEOTIDE SEQUENCE</scope>
    <source>
        <strain evidence="4">SGP5-SGP5p</strain>
        <tissue evidence="4">Aerial part</tissue>
    </source>
</reference>
<dbReference type="Proteomes" id="UP001153076">
    <property type="component" value="Unassembled WGS sequence"/>
</dbReference>
<gene>
    <name evidence="4" type="ORF">Cgig2_028888</name>
</gene>
<evidence type="ECO:0000313" key="5">
    <source>
        <dbReference type="Proteomes" id="UP001153076"/>
    </source>
</evidence>
<feature type="region of interest" description="Disordered" evidence="2">
    <location>
        <begin position="29"/>
        <end position="112"/>
    </location>
</feature>
<feature type="compositionally biased region" description="Basic residues" evidence="2">
    <location>
        <begin position="36"/>
        <end position="49"/>
    </location>
</feature>
<dbReference type="AlphaFoldDB" id="A0A9Q1KRF2"/>
<evidence type="ECO:0000313" key="4">
    <source>
        <dbReference type="EMBL" id="KAJ8448012.1"/>
    </source>
</evidence>
<comment type="caution">
    <text evidence="4">The sequence shown here is derived from an EMBL/GenBank/DDBJ whole genome shotgun (WGS) entry which is preliminary data.</text>
</comment>
<dbReference type="OrthoDB" id="665669at2759"/>
<dbReference type="Pfam" id="PF01190">
    <property type="entry name" value="Pollen_Ole_e_1"/>
    <property type="match status" value="1"/>
</dbReference>
<organism evidence="4 5">
    <name type="scientific">Carnegiea gigantea</name>
    <dbReference type="NCBI Taxonomy" id="171969"/>
    <lineage>
        <taxon>Eukaryota</taxon>
        <taxon>Viridiplantae</taxon>
        <taxon>Streptophyta</taxon>
        <taxon>Embryophyta</taxon>
        <taxon>Tracheophyta</taxon>
        <taxon>Spermatophyta</taxon>
        <taxon>Magnoliopsida</taxon>
        <taxon>eudicotyledons</taxon>
        <taxon>Gunneridae</taxon>
        <taxon>Pentapetalae</taxon>
        <taxon>Caryophyllales</taxon>
        <taxon>Cactineae</taxon>
        <taxon>Cactaceae</taxon>
        <taxon>Cactoideae</taxon>
        <taxon>Echinocereeae</taxon>
        <taxon>Carnegiea</taxon>
    </lineage>
</organism>
<evidence type="ECO:0000256" key="2">
    <source>
        <dbReference type="SAM" id="MobiDB-lite"/>
    </source>
</evidence>
<proteinExistence type="predicted"/>
<feature type="signal peptide" evidence="3">
    <location>
        <begin position="1"/>
        <end position="18"/>
    </location>
</feature>
<dbReference type="GO" id="GO:0071944">
    <property type="term" value="C:cell periphery"/>
    <property type="evidence" value="ECO:0007669"/>
    <property type="project" value="TreeGrafter"/>
</dbReference>
<dbReference type="PRINTS" id="PR01217">
    <property type="entry name" value="PRICHEXTENSN"/>
</dbReference>
<sequence>MAPSHALIFSLLILTTSALTINVASYTAPSPAPSPAHHRHLGHNHHHAHPQSQPPAQPPATPPTTTYPSRPPTPPPAKSPTSPPAKPPTTPSPAYSPVKPPTPPPAKPPSTPSYPRKLVAIQGVVYCKNCTYAGIDTLLGASPLQGAKVEVRCRNTRYLIRGTATTDKNGYFFLKAPPLITTYGARKCRAYLAQKPKHGGACGKPTNINGGVTGGLLFLDKSHFQSKPVLPNFAVFNVGPFAYEPTKCYKH</sequence>
<keyword evidence="5" id="KW-1185">Reference proteome</keyword>
<evidence type="ECO:0000256" key="3">
    <source>
        <dbReference type="SAM" id="SignalP"/>
    </source>
</evidence>
<evidence type="ECO:0000256" key="1">
    <source>
        <dbReference type="ARBA" id="ARBA00022729"/>
    </source>
</evidence>
<feature type="compositionally biased region" description="Pro residues" evidence="2">
    <location>
        <begin position="69"/>
        <end position="91"/>
    </location>
</feature>